<protein>
    <submittedName>
        <fullName evidence="1">Uncharacterized protein</fullName>
    </submittedName>
</protein>
<name>A0A2N1MSI3_9GLOM</name>
<accession>A0A2N1MSI3</accession>
<reference evidence="1 2" key="2">
    <citation type="submission" date="2017-10" db="EMBL/GenBank/DDBJ databases">
        <title>Extensive intraspecific genome diversity in a model arbuscular mycorrhizal fungus.</title>
        <authorList>
            <person name="Chen E.C.H."/>
            <person name="Morin E."/>
            <person name="Baudet D."/>
            <person name="Noel J."/>
            <person name="Ndikumana S."/>
            <person name="Charron P."/>
            <person name="St-Onge C."/>
            <person name="Giorgi J."/>
            <person name="Grigoriev I.V."/>
            <person name="Roux C."/>
            <person name="Martin F.M."/>
            <person name="Corradi N."/>
        </authorList>
    </citation>
    <scope>NUCLEOTIDE SEQUENCE [LARGE SCALE GENOMIC DNA]</scope>
    <source>
        <strain evidence="1 2">C2</strain>
    </source>
</reference>
<dbReference type="VEuPathDB" id="FungiDB:FUN_023695"/>
<dbReference type="EMBL" id="LLXL01001415">
    <property type="protein sequence ID" value="PKK64558.1"/>
    <property type="molecule type" value="Genomic_DNA"/>
</dbReference>
<proteinExistence type="predicted"/>
<dbReference type="AlphaFoldDB" id="A0A2N1MSI3"/>
<dbReference type="Proteomes" id="UP000233469">
    <property type="component" value="Unassembled WGS sequence"/>
</dbReference>
<dbReference type="VEuPathDB" id="FungiDB:RhiirA1_473994"/>
<gene>
    <name evidence="1" type="ORF">RhiirC2_787324</name>
</gene>
<organism evidence="1 2">
    <name type="scientific">Rhizophagus irregularis</name>
    <dbReference type="NCBI Taxonomy" id="588596"/>
    <lineage>
        <taxon>Eukaryota</taxon>
        <taxon>Fungi</taxon>
        <taxon>Fungi incertae sedis</taxon>
        <taxon>Mucoromycota</taxon>
        <taxon>Glomeromycotina</taxon>
        <taxon>Glomeromycetes</taxon>
        <taxon>Glomerales</taxon>
        <taxon>Glomeraceae</taxon>
        <taxon>Rhizophagus</taxon>
    </lineage>
</organism>
<evidence type="ECO:0000313" key="1">
    <source>
        <dbReference type="EMBL" id="PKK64558.1"/>
    </source>
</evidence>
<sequence length="115" mass="13336">MIKDSIFKSGVLEYVTIVWTKFSKFRNKGECELDMKRMREENKLVTEIVDSCNGTSTLGNLNEPGHTKQIFSLESKYVWLRNCNCRINLVVLFEIYSAIKATLILEILRGKQLKN</sequence>
<evidence type="ECO:0000313" key="2">
    <source>
        <dbReference type="Proteomes" id="UP000233469"/>
    </source>
</evidence>
<reference evidence="1 2" key="1">
    <citation type="submission" date="2016-04" db="EMBL/GenBank/DDBJ databases">
        <title>Genome analyses suggest a sexual origin of heterokaryosis in a supposedly ancient asexual fungus.</title>
        <authorList>
            <person name="Ropars J."/>
            <person name="Sedzielewska K."/>
            <person name="Noel J."/>
            <person name="Charron P."/>
            <person name="Farinelli L."/>
            <person name="Marton T."/>
            <person name="Kruger M."/>
            <person name="Pelin A."/>
            <person name="Brachmann A."/>
            <person name="Corradi N."/>
        </authorList>
    </citation>
    <scope>NUCLEOTIDE SEQUENCE [LARGE SCALE GENOMIC DNA]</scope>
    <source>
        <strain evidence="1 2">C2</strain>
    </source>
</reference>
<comment type="caution">
    <text evidence="1">The sequence shown here is derived from an EMBL/GenBank/DDBJ whole genome shotgun (WGS) entry which is preliminary data.</text>
</comment>